<dbReference type="EMBL" id="KY774314">
    <property type="protein sequence ID" value="ART31343.1"/>
    <property type="molecule type" value="Genomic_DNA"/>
</dbReference>
<gene>
    <name evidence="2" type="ORF">AEK19_MT1127</name>
</gene>
<protein>
    <submittedName>
        <fullName evidence="2">Uncharacterized protein</fullName>
    </submittedName>
</protein>
<sequence>MSKQLGANNQSKAPPKERKEDKELSRNQISYILTIESYDTLLPYSYRI</sequence>
<reference evidence="2" key="1">
    <citation type="submission" date="2017-03" db="EMBL/GenBank/DDBJ databases">
        <title>The mitochondrial genome of the carnivorous plant Utricularia reniformis (Lentibulariaceae): structure, comparative analysis and evolutionary landmarks.</title>
        <authorList>
            <person name="Silva S.R."/>
            <person name="Alvarenga D.O."/>
            <person name="Michael T.P."/>
            <person name="Miranda V.F.O."/>
            <person name="Varani A.M."/>
        </authorList>
    </citation>
    <scope>NUCLEOTIDE SEQUENCE</scope>
</reference>
<accession>A0A1Y0B1U5</accession>
<dbReference type="AlphaFoldDB" id="A0A1Y0B1U5"/>
<proteinExistence type="predicted"/>
<organism evidence="2">
    <name type="scientific">Utricularia reniformis</name>
    <dbReference type="NCBI Taxonomy" id="192314"/>
    <lineage>
        <taxon>Eukaryota</taxon>
        <taxon>Viridiplantae</taxon>
        <taxon>Streptophyta</taxon>
        <taxon>Embryophyta</taxon>
        <taxon>Tracheophyta</taxon>
        <taxon>Spermatophyta</taxon>
        <taxon>Magnoliopsida</taxon>
        <taxon>eudicotyledons</taxon>
        <taxon>Gunneridae</taxon>
        <taxon>Pentapetalae</taxon>
        <taxon>asterids</taxon>
        <taxon>lamiids</taxon>
        <taxon>Lamiales</taxon>
        <taxon>Lentibulariaceae</taxon>
        <taxon>Utricularia</taxon>
    </lineage>
</organism>
<feature type="compositionally biased region" description="Polar residues" evidence="1">
    <location>
        <begin position="1"/>
        <end position="12"/>
    </location>
</feature>
<feature type="region of interest" description="Disordered" evidence="1">
    <location>
        <begin position="1"/>
        <end position="25"/>
    </location>
</feature>
<keyword evidence="2" id="KW-0496">Mitochondrion</keyword>
<evidence type="ECO:0000256" key="1">
    <source>
        <dbReference type="SAM" id="MobiDB-lite"/>
    </source>
</evidence>
<name>A0A1Y0B1U5_9LAMI</name>
<geneLocation type="mitochondrion" evidence="2"/>
<evidence type="ECO:0000313" key="2">
    <source>
        <dbReference type="EMBL" id="ART31343.1"/>
    </source>
</evidence>
<feature type="compositionally biased region" description="Basic and acidic residues" evidence="1">
    <location>
        <begin position="14"/>
        <end position="25"/>
    </location>
</feature>